<organism evidence="2 3">
    <name type="scientific">Ilex paraguariensis</name>
    <name type="common">yerba mate</name>
    <dbReference type="NCBI Taxonomy" id="185542"/>
    <lineage>
        <taxon>Eukaryota</taxon>
        <taxon>Viridiplantae</taxon>
        <taxon>Streptophyta</taxon>
        <taxon>Embryophyta</taxon>
        <taxon>Tracheophyta</taxon>
        <taxon>Spermatophyta</taxon>
        <taxon>Magnoliopsida</taxon>
        <taxon>eudicotyledons</taxon>
        <taxon>Gunneridae</taxon>
        <taxon>Pentapetalae</taxon>
        <taxon>asterids</taxon>
        <taxon>campanulids</taxon>
        <taxon>Aquifoliales</taxon>
        <taxon>Aquifoliaceae</taxon>
        <taxon>Ilex</taxon>
    </lineage>
</organism>
<comment type="caution">
    <text evidence="2">The sequence shown here is derived from an EMBL/GenBank/DDBJ whole genome shotgun (WGS) entry which is preliminary data.</text>
</comment>
<accession>A0ABC8UIT8</accession>
<evidence type="ECO:0000313" key="2">
    <source>
        <dbReference type="EMBL" id="CAK9180958.1"/>
    </source>
</evidence>
<proteinExistence type="predicted"/>
<dbReference type="AlphaFoldDB" id="A0ABC8UIT8"/>
<protein>
    <submittedName>
        <fullName evidence="2">Uncharacterized protein</fullName>
    </submittedName>
</protein>
<evidence type="ECO:0000313" key="3">
    <source>
        <dbReference type="Proteomes" id="UP001642360"/>
    </source>
</evidence>
<dbReference type="EMBL" id="CAUOFW020007880">
    <property type="protein sequence ID" value="CAK9180958.1"/>
    <property type="molecule type" value="Genomic_DNA"/>
</dbReference>
<gene>
    <name evidence="2" type="ORF">ILEXP_LOCUS50982</name>
</gene>
<sequence>MDRQSPYADSRINPYTAAQMQKLAGERMQQKAALNNLPGRSNSFPAEQGDPYVTARTGGQWQWDRDVPNVSNPMSSQPYTAGKGGEENFQTPLLKDKLKSSEPSSSFRSLMFWTSVSLKASMVSYRTSIKYE</sequence>
<evidence type="ECO:0000256" key="1">
    <source>
        <dbReference type="SAM" id="MobiDB-lite"/>
    </source>
</evidence>
<keyword evidence="3" id="KW-1185">Reference proteome</keyword>
<feature type="compositionally biased region" description="Polar residues" evidence="1">
    <location>
        <begin position="69"/>
        <end position="79"/>
    </location>
</feature>
<name>A0ABC8UIT8_9AQUA</name>
<dbReference type="Proteomes" id="UP001642360">
    <property type="component" value="Unassembled WGS sequence"/>
</dbReference>
<reference evidence="2 3" key="1">
    <citation type="submission" date="2024-02" db="EMBL/GenBank/DDBJ databases">
        <authorList>
            <person name="Vignale AGUSTIN F."/>
            <person name="Sosa J E."/>
            <person name="Modenutti C."/>
        </authorList>
    </citation>
    <scope>NUCLEOTIDE SEQUENCE [LARGE SCALE GENOMIC DNA]</scope>
</reference>
<feature type="region of interest" description="Disordered" evidence="1">
    <location>
        <begin position="62"/>
        <end position="90"/>
    </location>
</feature>